<feature type="transmembrane region" description="Helical" evidence="1">
    <location>
        <begin position="12"/>
        <end position="34"/>
    </location>
</feature>
<evidence type="ECO:0000256" key="1">
    <source>
        <dbReference type="SAM" id="Phobius"/>
    </source>
</evidence>
<dbReference type="STRING" id="630390.A0A0C4EYU2"/>
<keyword evidence="4" id="KW-1185">Reference proteome</keyword>
<accession>A0A0C4EYU2</accession>
<reference evidence="2" key="1">
    <citation type="submission" date="2009-11" db="EMBL/GenBank/DDBJ databases">
        <authorList>
            <consortium name="The Broad Institute Genome Sequencing Platform"/>
            <person name="Ward D."/>
            <person name="Feldgarden M."/>
            <person name="Earl A."/>
            <person name="Young S.K."/>
            <person name="Zeng Q."/>
            <person name="Koehrsen M."/>
            <person name="Alvarado L."/>
            <person name="Berlin A."/>
            <person name="Bochicchio J."/>
            <person name="Borenstein D."/>
            <person name="Chapman S.B."/>
            <person name="Chen Z."/>
            <person name="Engels R."/>
            <person name="Freedman E."/>
            <person name="Gellesch M."/>
            <person name="Goldberg J."/>
            <person name="Griggs A."/>
            <person name="Gujja S."/>
            <person name="Heilman E."/>
            <person name="Heiman D."/>
            <person name="Hepburn T."/>
            <person name="Howarth C."/>
            <person name="Jen D."/>
            <person name="Larson L."/>
            <person name="Lewis B."/>
            <person name="Mehta T."/>
            <person name="Park D."/>
            <person name="Pearson M."/>
            <person name="Roberts A."/>
            <person name="Saif S."/>
            <person name="Shea T."/>
            <person name="Shenoy N."/>
            <person name="Sisk P."/>
            <person name="Stolte C."/>
            <person name="Sykes S."/>
            <person name="Thomson T."/>
            <person name="Walk T."/>
            <person name="White J."/>
            <person name="Yandava C."/>
            <person name="Izard J."/>
            <person name="Baranova O.V."/>
            <person name="Blanton J.M."/>
            <person name="Tanner A.C."/>
            <person name="Dewhirst F.E."/>
            <person name="Haas B."/>
            <person name="Nusbaum C."/>
            <person name="Birren B."/>
        </authorList>
    </citation>
    <scope>NUCLEOTIDE SEQUENCE [LARGE SCALE GENOMIC DNA]</scope>
    <source>
        <strain evidence="2">1-1 BBBD Race 1</strain>
    </source>
</reference>
<dbReference type="EMBL" id="ADAS02000537">
    <property type="protein sequence ID" value="OAV87194.1"/>
    <property type="molecule type" value="Genomic_DNA"/>
</dbReference>
<dbReference type="Pfam" id="PF12271">
    <property type="entry name" value="Chs7"/>
    <property type="match status" value="1"/>
</dbReference>
<protein>
    <submittedName>
        <fullName evidence="3">Chitin synthase export chaperone</fullName>
    </submittedName>
</protein>
<reference evidence="3 4" key="3">
    <citation type="journal article" date="2017" name="G3 (Bethesda)">
        <title>Comparative analysis highlights variable genome content of wheat rusts and divergence of the mating loci.</title>
        <authorList>
            <person name="Cuomo C.A."/>
            <person name="Bakkeren G."/>
            <person name="Khalil H.B."/>
            <person name="Panwar V."/>
            <person name="Joly D."/>
            <person name="Linning R."/>
            <person name="Sakthikumar S."/>
            <person name="Song X."/>
            <person name="Adiconis X."/>
            <person name="Fan L."/>
            <person name="Goldberg J.M."/>
            <person name="Levin J.Z."/>
            <person name="Young S."/>
            <person name="Zeng Q."/>
            <person name="Anikster Y."/>
            <person name="Bruce M."/>
            <person name="Wang M."/>
            <person name="Yin C."/>
            <person name="McCallum B."/>
            <person name="Szabo L.J."/>
            <person name="Hulbert S."/>
            <person name="Chen X."/>
            <person name="Fellers J.P."/>
        </authorList>
    </citation>
    <scope>NUCLEOTIDE SEQUENCE</scope>
    <source>
        <strain evidence="3">isolate 1-1 / race 1 (BBBD)</strain>
        <strain evidence="4">Isolate 1-1 / race 1 (BBBD)</strain>
    </source>
</reference>
<dbReference type="InterPro" id="IPR022057">
    <property type="entry name" value="Chs7"/>
</dbReference>
<name>A0A0C4EYU2_PUCT1</name>
<evidence type="ECO:0000313" key="2">
    <source>
        <dbReference type="EMBL" id="OAV87194.1"/>
    </source>
</evidence>
<reference evidence="3" key="4">
    <citation type="submission" date="2025-05" db="UniProtKB">
        <authorList>
            <consortium name="EnsemblFungi"/>
        </authorList>
    </citation>
    <scope>IDENTIFICATION</scope>
    <source>
        <strain evidence="3">isolate 1-1 / race 1 (BBBD)</strain>
    </source>
</reference>
<proteinExistence type="predicted"/>
<sequence>MTRRGFFSSVTTLGFFVVGLVLIYGLSFTIFSAITHYVDGLFFSQLCFLLAVMTEIDLLHKLPEVFQTRKWVGDYLMFQLGRSPDYGGFSNNMDNLILSEQEWVI</sequence>
<evidence type="ECO:0000313" key="4">
    <source>
        <dbReference type="Proteomes" id="UP000005240"/>
    </source>
</evidence>
<dbReference type="VEuPathDB" id="FungiDB:PTTG_05997"/>
<dbReference type="EnsemblFungi" id="PTTG_05997-t43_1">
    <property type="protein sequence ID" value="PTTG_05997-t43_1-p1"/>
    <property type="gene ID" value="PTTG_05997"/>
</dbReference>
<keyword evidence="1" id="KW-0472">Membrane</keyword>
<organism evidence="2">
    <name type="scientific">Puccinia triticina (isolate 1-1 / race 1 (BBBD))</name>
    <name type="common">Brown leaf rust fungus</name>
    <dbReference type="NCBI Taxonomy" id="630390"/>
    <lineage>
        <taxon>Eukaryota</taxon>
        <taxon>Fungi</taxon>
        <taxon>Dikarya</taxon>
        <taxon>Basidiomycota</taxon>
        <taxon>Pucciniomycotina</taxon>
        <taxon>Pucciniomycetes</taxon>
        <taxon>Pucciniales</taxon>
        <taxon>Pucciniaceae</taxon>
        <taxon>Puccinia</taxon>
    </lineage>
</organism>
<reference evidence="2" key="2">
    <citation type="submission" date="2016-05" db="EMBL/GenBank/DDBJ databases">
        <title>Comparative analysis highlights variable genome content of wheat rusts and divergence of the mating loci.</title>
        <authorList>
            <person name="Cuomo C.A."/>
            <person name="Bakkeren G."/>
            <person name="Szabo L."/>
            <person name="Khalil H."/>
            <person name="Joly D."/>
            <person name="Goldberg J."/>
            <person name="Young S."/>
            <person name="Zeng Q."/>
            <person name="Fellers J."/>
        </authorList>
    </citation>
    <scope>NUCLEOTIDE SEQUENCE [LARGE SCALE GENOMIC DNA]</scope>
    <source>
        <strain evidence="2">1-1 BBBD Race 1</strain>
    </source>
</reference>
<dbReference type="AlphaFoldDB" id="A0A0C4EYU2"/>
<dbReference type="OrthoDB" id="2189463at2759"/>
<dbReference type="Proteomes" id="UP000005240">
    <property type="component" value="Unassembled WGS sequence"/>
</dbReference>
<gene>
    <name evidence="2" type="ORF">PTTG_05997</name>
</gene>
<keyword evidence="1" id="KW-0812">Transmembrane</keyword>
<evidence type="ECO:0000313" key="3">
    <source>
        <dbReference type="EnsemblFungi" id="PTTG_05997-t43_1-p1"/>
    </source>
</evidence>
<keyword evidence="1" id="KW-1133">Transmembrane helix</keyword>